<name>A0ABP7TJ40_9FLAO</name>
<keyword evidence="1" id="KW-0812">Transmembrane</keyword>
<keyword evidence="1" id="KW-1133">Transmembrane helix</keyword>
<keyword evidence="1" id="KW-0472">Membrane</keyword>
<protein>
    <submittedName>
        <fullName evidence="2">Prepilin-type N-terminal cleavage/methylation domain-containing protein</fullName>
    </submittedName>
</protein>
<proteinExistence type="predicted"/>
<feature type="transmembrane region" description="Helical" evidence="1">
    <location>
        <begin position="27"/>
        <end position="48"/>
    </location>
</feature>
<dbReference type="Proteomes" id="UP001500968">
    <property type="component" value="Unassembled WGS sequence"/>
</dbReference>
<dbReference type="SUPFAM" id="SSF54523">
    <property type="entry name" value="Pili subunits"/>
    <property type="match status" value="1"/>
</dbReference>
<organism evidence="2 3">
    <name type="scientific">Flavobacterium cheonhonense</name>
    <dbReference type="NCBI Taxonomy" id="706185"/>
    <lineage>
        <taxon>Bacteria</taxon>
        <taxon>Pseudomonadati</taxon>
        <taxon>Bacteroidota</taxon>
        <taxon>Flavobacteriia</taxon>
        <taxon>Flavobacteriales</taxon>
        <taxon>Flavobacteriaceae</taxon>
        <taxon>Flavobacterium</taxon>
    </lineage>
</organism>
<dbReference type="EMBL" id="BAABCR010000012">
    <property type="protein sequence ID" value="GAA4027073.1"/>
    <property type="molecule type" value="Genomic_DNA"/>
</dbReference>
<sequence length="152" mass="17170">MFNQFGIEMKHLKGIIWRKFKGAMVRAYSMTEILIVLCIIGIILLMVLPNQTAVISQAKAIEAQAMLNHLYGLEKSHFYRFSKYSNSLEEIGFEQELTVDEGGQAVYKIEIVDANNESFLARATSVSDLDGDGAFNTWEIDSKKVLTEVIKE</sequence>
<reference evidence="3" key="1">
    <citation type="journal article" date="2019" name="Int. J. Syst. Evol. Microbiol.">
        <title>The Global Catalogue of Microorganisms (GCM) 10K type strain sequencing project: providing services to taxonomists for standard genome sequencing and annotation.</title>
        <authorList>
            <consortium name="The Broad Institute Genomics Platform"/>
            <consortium name="The Broad Institute Genome Sequencing Center for Infectious Disease"/>
            <person name="Wu L."/>
            <person name="Ma J."/>
        </authorList>
    </citation>
    <scope>NUCLEOTIDE SEQUENCE [LARGE SCALE GENOMIC DNA]</scope>
    <source>
        <strain evidence="3">JCM 17064</strain>
    </source>
</reference>
<comment type="caution">
    <text evidence="2">The sequence shown here is derived from an EMBL/GenBank/DDBJ whole genome shotgun (WGS) entry which is preliminary data.</text>
</comment>
<evidence type="ECO:0000313" key="2">
    <source>
        <dbReference type="EMBL" id="GAA4027073.1"/>
    </source>
</evidence>
<gene>
    <name evidence="2" type="ORF">GCM10022386_08090</name>
</gene>
<dbReference type="InterPro" id="IPR045584">
    <property type="entry name" value="Pilin-like"/>
</dbReference>
<dbReference type="Gene3D" id="3.30.700.10">
    <property type="entry name" value="Glycoprotein, Type 4 Pilin"/>
    <property type="match status" value="1"/>
</dbReference>
<evidence type="ECO:0000256" key="1">
    <source>
        <dbReference type="SAM" id="Phobius"/>
    </source>
</evidence>
<accession>A0ABP7TJ40</accession>
<evidence type="ECO:0000313" key="3">
    <source>
        <dbReference type="Proteomes" id="UP001500968"/>
    </source>
</evidence>
<keyword evidence="3" id="KW-1185">Reference proteome</keyword>